<dbReference type="SUPFAM" id="SSF53335">
    <property type="entry name" value="S-adenosyl-L-methionine-dependent methyltransferases"/>
    <property type="match status" value="1"/>
</dbReference>
<feature type="region of interest" description="Disordered" evidence="1">
    <location>
        <begin position="247"/>
        <end position="278"/>
    </location>
</feature>
<protein>
    <submittedName>
        <fullName evidence="2">Uncharacterized protein</fullName>
    </submittedName>
</protein>
<gene>
    <name evidence="2" type="ORF">KC19_2G012600</name>
</gene>
<name>A0A8T0INX2_CERPU</name>
<dbReference type="AlphaFoldDB" id="A0A8T0INX2"/>
<feature type="compositionally biased region" description="Basic and acidic residues" evidence="1">
    <location>
        <begin position="265"/>
        <end position="278"/>
    </location>
</feature>
<feature type="region of interest" description="Disordered" evidence="1">
    <location>
        <begin position="216"/>
        <end position="235"/>
    </location>
</feature>
<comment type="caution">
    <text evidence="2">The sequence shown here is derived from an EMBL/GenBank/DDBJ whole genome shotgun (WGS) entry which is preliminary data.</text>
</comment>
<evidence type="ECO:0000313" key="3">
    <source>
        <dbReference type="Proteomes" id="UP000822688"/>
    </source>
</evidence>
<organism evidence="2 3">
    <name type="scientific">Ceratodon purpureus</name>
    <name type="common">Fire moss</name>
    <name type="synonym">Dicranum purpureum</name>
    <dbReference type="NCBI Taxonomy" id="3225"/>
    <lineage>
        <taxon>Eukaryota</taxon>
        <taxon>Viridiplantae</taxon>
        <taxon>Streptophyta</taxon>
        <taxon>Embryophyta</taxon>
        <taxon>Bryophyta</taxon>
        <taxon>Bryophytina</taxon>
        <taxon>Bryopsida</taxon>
        <taxon>Dicranidae</taxon>
        <taxon>Pseudoditrichales</taxon>
        <taxon>Ditrichaceae</taxon>
        <taxon>Ceratodon</taxon>
    </lineage>
</organism>
<dbReference type="InterPro" id="IPR029063">
    <property type="entry name" value="SAM-dependent_MTases_sf"/>
</dbReference>
<reference evidence="2" key="1">
    <citation type="submission" date="2020-06" db="EMBL/GenBank/DDBJ databases">
        <title>WGS assembly of Ceratodon purpureus strain R40.</title>
        <authorList>
            <person name="Carey S.B."/>
            <person name="Jenkins J."/>
            <person name="Shu S."/>
            <person name="Lovell J.T."/>
            <person name="Sreedasyam A."/>
            <person name="Maumus F."/>
            <person name="Tiley G.P."/>
            <person name="Fernandez-Pozo N."/>
            <person name="Barry K."/>
            <person name="Chen C."/>
            <person name="Wang M."/>
            <person name="Lipzen A."/>
            <person name="Daum C."/>
            <person name="Saski C.A."/>
            <person name="Payton A.C."/>
            <person name="Mcbreen J.C."/>
            <person name="Conrad R.E."/>
            <person name="Kollar L.M."/>
            <person name="Olsson S."/>
            <person name="Huttunen S."/>
            <person name="Landis J.B."/>
            <person name="Wickett N.J."/>
            <person name="Johnson M.G."/>
            <person name="Rensing S.A."/>
            <person name="Grimwood J."/>
            <person name="Schmutz J."/>
            <person name="Mcdaniel S.F."/>
        </authorList>
    </citation>
    <scope>NUCLEOTIDE SEQUENCE</scope>
    <source>
        <strain evidence="2">R40</strain>
    </source>
</reference>
<dbReference type="EMBL" id="CM026422">
    <property type="protein sequence ID" value="KAG0585454.1"/>
    <property type="molecule type" value="Genomic_DNA"/>
</dbReference>
<keyword evidence="3" id="KW-1185">Reference proteome</keyword>
<sequence>MGAAVEPELPSFYELVHRFSLFDSSASSGCDVQIGANGSVFCKCEGCVRWHDFVEGRDPSDAEVKYEVFTREHVTGLACYLRSRFCGSAKAAEYELPVMDVLEVGAGSGRLAQHLNRSLTRLLHENQGPVVRVTATDSGARGINGPEVKEEDAVHAMTSRKAHIIISSWMPRGIDWTAHMRAAPSVREYILIGETDNGICGCPWETWGYSPAWDWSESDDSDSSSSDNNGVLAPNSVITDSKISVTALPTEDSTQGSEVASCGRATREKPPYEEDGWERVELGSLSSLQLCRTDERWSSSRHSHTVAFRKK</sequence>
<dbReference type="Proteomes" id="UP000822688">
    <property type="component" value="Chromosome 2"/>
</dbReference>
<accession>A0A8T0INX2</accession>
<evidence type="ECO:0000313" key="2">
    <source>
        <dbReference type="EMBL" id="KAG0585454.1"/>
    </source>
</evidence>
<proteinExistence type="predicted"/>
<evidence type="ECO:0000256" key="1">
    <source>
        <dbReference type="SAM" id="MobiDB-lite"/>
    </source>
</evidence>